<evidence type="ECO:0000256" key="4">
    <source>
        <dbReference type="SAM" id="MobiDB-lite"/>
    </source>
</evidence>
<dbReference type="PANTHER" id="PTHR44943:SF8">
    <property type="entry name" value="TPR REPEAT-CONTAINING PROTEIN MJ0263"/>
    <property type="match status" value="1"/>
</dbReference>
<evidence type="ECO:0000259" key="5">
    <source>
        <dbReference type="Pfam" id="PF07619"/>
    </source>
</evidence>
<dbReference type="InterPro" id="IPR011990">
    <property type="entry name" value="TPR-like_helical_dom_sf"/>
</dbReference>
<dbReference type="SUPFAM" id="SSF48452">
    <property type="entry name" value="TPR-like"/>
    <property type="match status" value="6"/>
</dbReference>
<keyword evidence="2 3" id="KW-0802">TPR repeat</keyword>
<dbReference type="PANTHER" id="PTHR44943">
    <property type="entry name" value="CELLULOSE SYNTHASE OPERON PROTEIN C"/>
    <property type="match status" value="1"/>
</dbReference>
<evidence type="ECO:0000313" key="8">
    <source>
        <dbReference type="Proteomes" id="UP000318081"/>
    </source>
</evidence>
<proteinExistence type="predicted"/>
<dbReference type="Gene3D" id="1.25.40.10">
    <property type="entry name" value="Tetratricopeptide repeat domain"/>
    <property type="match status" value="6"/>
</dbReference>
<feature type="repeat" description="TPR" evidence="3">
    <location>
        <begin position="143"/>
        <end position="176"/>
    </location>
</feature>
<dbReference type="EMBL" id="CP036432">
    <property type="protein sequence ID" value="QDV81602.1"/>
    <property type="molecule type" value="Genomic_DNA"/>
</dbReference>
<protein>
    <submittedName>
        <fullName evidence="7">TPR repeat-containing protein YrrB</fullName>
    </submittedName>
</protein>
<dbReference type="PROSITE" id="PS50005">
    <property type="entry name" value="TPR"/>
    <property type="match status" value="3"/>
</dbReference>
<evidence type="ECO:0000313" key="7">
    <source>
        <dbReference type="EMBL" id="QDV81602.1"/>
    </source>
</evidence>
<evidence type="ECO:0000256" key="3">
    <source>
        <dbReference type="PROSITE-ProRule" id="PRU00339"/>
    </source>
</evidence>
<dbReference type="SMART" id="SM00028">
    <property type="entry name" value="TPR"/>
    <property type="match status" value="9"/>
</dbReference>
<dbReference type="Pfam" id="PF20407">
    <property type="entry name" value="DUF1583_N"/>
    <property type="match status" value="1"/>
</dbReference>
<evidence type="ECO:0000256" key="1">
    <source>
        <dbReference type="ARBA" id="ARBA00022737"/>
    </source>
</evidence>
<evidence type="ECO:0000256" key="2">
    <source>
        <dbReference type="ARBA" id="ARBA00022803"/>
    </source>
</evidence>
<feature type="repeat" description="TPR" evidence="3">
    <location>
        <begin position="603"/>
        <end position="636"/>
    </location>
</feature>
<dbReference type="RefSeq" id="WP_145207376.1">
    <property type="nucleotide sequence ID" value="NZ_CP036432.1"/>
</dbReference>
<dbReference type="InterPro" id="IPR051685">
    <property type="entry name" value="Ycf3/AcsC/BcsC/TPR_MFPF"/>
</dbReference>
<dbReference type="Pfam" id="PF07619">
    <property type="entry name" value="DUF1581"/>
    <property type="match status" value="1"/>
</dbReference>
<name>A0ABX5XIM6_9BACT</name>
<dbReference type="InterPro" id="IPR046518">
    <property type="entry name" value="DUF1583_N"/>
</dbReference>
<feature type="repeat" description="TPR" evidence="3">
    <location>
        <begin position="323"/>
        <end position="356"/>
    </location>
</feature>
<feature type="domain" description="DUF1581" evidence="5">
    <location>
        <begin position="2857"/>
        <end position="2933"/>
    </location>
</feature>
<accession>A0ABX5XIM6</accession>
<keyword evidence="1" id="KW-0677">Repeat</keyword>
<organism evidence="7 8">
    <name type="scientific">Stieleria magnilauensis</name>
    <dbReference type="NCBI Taxonomy" id="2527963"/>
    <lineage>
        <taxon>Bacteria</taxon>
        <taxon>Pseudomonadati</taxon>
        <taxon>Planctomycetota</taxon>
        <taxon>Planctomycetia</taxon>
        <taxon>Pirellulales</taxon>
        <taxon>Pirellulaceae</taxon>
        <taxon>Stieleria</taxon>
    </lineage>
</organism>
<reference evidence="7 8" key="1">
    <citation type="submission" date="2019-02" db="EMBL/GenBank/DDBJ databases">
        <title>Deep-cultivation of Planctomycetes and their phenomic and genomic characterization uncovers novel biology.</title>
        <authorList>
            <person name="Wiegand S."/>
            <person name="Jogler M."/>
            <person name="Boedeker C."/>
            <person name="Pinto D."/>
            <person name="Vollmers J."/>
            <person name="Rivas-Marin E."/>
            <person name="Kohn T."/>
            <person name="Peeters S.H."/>
            <person name="Heuer A."/>
            <person name="Rast P."/>
            <person name="Oberbeckmann S."/>
            <person name="Bunk B."/>
            <person name="Jeske O."/>
            <person name="Meyerdierks A."/>
            <person name="Storesund J.E."/>
            <person name="Kallscheuer N."/>
            <person name="Luecker S."/>
            <person name="Lage O.M."/>
            <person name="Pohl T."/>
            <person name="Merkel B.J."/>
            <person name="Hornburger P."/>
            <person name="Mueller R.-W."/>
            <person name="Bruemmer F."/>
            <person name="Labrenz M."/>
            <person name="Spormann A.M."/>
            <person name="Op den Camp H."/>
            <person name="Overmann J."/>
            <person name="Amann R."/>
            <person name="Jetten M.S.M."/>
            <person name="Mascher T."/>
            <person name="Medema M.H."/>
            <person name="Devos D.P."/>
            <person name="Kaster A.-K."/>
            <person name="Ovreas L."/>
            <person name="Rohde M."/>
            <person name="Galperin M.Y."/>
            <person name="Jogler C."/>
        </authorList>
    </citation>
    <scope>NUCLEOTIDE SEQUENCE [LARGE SCALE GENOMIC DNA]</scope>
    <source>
        <strain evidence="7 8">TBK1r</strain>
    </source>
</reference>
<evidence type="ECO:0000259" key="6">
    <source>
        <dbReference type="Pfam" id="PF20407"/>
    </source>
</evidence>
<gene>
    <name evidence="7" type="primary">yrrB_1</name>
    <name evidence="7" type="ORF">TBK1r_05210</name>
</gene>
<dbReference type="InterPro" id="IPR022660">
    <property type="entry name" value="DUF1581"/>
</dbReference>
<dbReference type="Pfam" id="PF14559">
    <property type="entry name" value="TPR_19"/>
    <property type="match status" value="1"/>
</dbReference>
<feature type="domain" description="DUF1583" evidence="6">
    <location>
        <begin position="2986"/>
        <end position="3126"/>
    </location>
</feature>
<dbReference type="InterPro" id="IPR019734">
    <property type="entry name" value="TPR_rpt"/>
</dbReference>
<dbReference type="Proteomes" id="UP000318081">
    <property type="component" value="Chromosome"/>
</dbReference>
<feature type="region of interest" description="Disordered" evidence="4">
    <location>
        <begin position="2935"/>
        <end position="2954"/>
    </location>
</feature>
<dbReference type="Pfam" id="PF13432">
    <property type="entry name" value="TPR_16"/>
    <property type="match status" value="3"/>
</dbReference>
<keyword evidence="8" id="KW-1185">Reference proteome</keyword>
<sequence length="3141" mass="352135">MLCLTANAVKHLVARSGGQWKHTVLCLVLLLSGACFTVQCPAQEPALSAEEQRERITAEKFLEVLLRRPNTGTALDRVFGYHIGVGDIGELIDRLTDKAEAATDEDESGRHWMVAGLLQLQRSEDAAAIEALAAAEAKLPDNPLAAYYHGQALLMVGRTDEATAAMQRAIDLKPSRQDHLKFAGQLGRLYQRAGKTDDALRIWTQLEESFPGDDGVRQRIARVMIEEGDVQGALARYDALAKDARTPNDKIVFAMRAADLRAQSGDRATAIGQFETLLGKLRPGSYLYDEARRRIEATFLSSGDYAGLAEYYQTWVDDHPEDLGAVIRLARTLSIQGRGPEALSWFEKAIELAPSDPAPRLALINAHVAAENYVDAAQQYETLIKLEPNNPDHFVRWGQILIENRKQPKQARTKAAADVWKRLAKSRSDDAVVQSQVADLLRGAELVDDAIAQYQAAITLAPSQPQYKEYLGEYLHGLKREDEAMEVWRSLVEGELRNQNNLIRLAEVYHQFDKPTEALKVMSEACALDPTIEDRLRYSEWLRDAEQYDAALGQIALAAAATENVDERERVFAAELKTYQASGKLEQRIEQARAEAEAEGSDSDAWRRLAILFNAAGKIPEALEAIENALDRAPNSIDALEIAARMYEDSGRLPLAIEKRRLLAETDSKFRNGHLQKLSSLHLRVGETDQAVAVGKELLAASSGSIEAYRFYADLCGKIGRVDQRLDTLRRCARLNPRSNEAQQMLASQLAEDFKTDQAIELYWKMLDSADDLDDRRNIVTTLTDLYLRTNRLDQLITRLEIRGRESGDRRTTIDLISTAHQQAGDLGLARQALEGLLAEDGRDTLLLERLVSLAEQAGEYDQAVALQRQLTRLAPDRKNEARLASLLIDIGEVDEAQTLWFRMTETSSDPTQLARNINRLYAAGEIETAIKLATQILDRQNDDWETRFRLMVLQADEGEWETAAQTADRLIAMDLDDTTLPDGGKPYERTVRTGTGQTYTRPSIQVGRLQNMYQFYQIVDDRYGYQSTMSLPQPMDFGHAKLMARYCQLKHMATQGSAIKDHLATLEKTAMAGDATTDQVWTWYETATIAASVQQTSFMSPQNPTEWTPIWRLAEVDQEIGMSQLASLFINRMSYAQRSDIELQTLADDRMDWLKSKADSPDESLADQYGRGVSWQMIYGSELRIAGREDDADQYFQQHLKTVIENADSDGLVAAIQHTSTYGTDEQLWPLLQKAMERRQEIQRSYGYAPVAQLLSLFTADKRVEDGLSKGPSDATYRQRVFSLMDEVLKEQAAKPLQRRAIRLTGIGGPRNQGRVVAGRYVQISIEFPPTGLGPDDQFVFAQHSVWERMDDHIDEWIDSLRAGIDASESPLEAIHRHVATASVLYWEKRVDEAIDQLEQANRLATSQLPQMEPELRLMSADLLLRQDRKREALDAIDALTVYDQNTMAVREFAAARLAAAIGDRDRAQMAARRLFGVRLNTDAQIELAKLMRKLDMRQLASDLVRRLRSRGGSNTDQLQSLMTYFVAQGENDQAAEVAMELLRRSAPSRRTGNRYTTTNQVRRRNALQTLSTTGRLTSLITATEEKLEKAPKSQRIRSELAELYVAAGKTAKSQELLGDMELTDVNSARALESTAEQLVAAGKMDEACDAYLKLLRRKQDSFNQNFYEIKRPFDAQQRLGDLADLMIEVGVQKFTDHRVSEICGDLIRESNGVDKARALFSAMLDIPATSTNSMYSMSNIMGSASKILTDRDLVMRTARYMIDASGNGNSWGTLFNGYSTSSDGRHNNVTTYFVRHVSQDQENVEAVEQLLRTKLQENEDWLEGKVWLALVLTTNKEYDEANELLEPLVQKKLNPLPTHDVLWLVGSLIDSHPPMQPLAERIYEYALENTTDRNNRDFKYSLKGRICNFMADIGNNARARELALEAIENAKSTPGQQYGNPEYEAYQKIQSTLSMMDFLSKIDYPTDALRVAREFDKSLFAKSGRYQSGREEEFEKKQNALLEQVRELGGLATVKSMVNETTDGLNAVDFAITLGDQPFTELAVSSLWIEMLEDAADDPKNADSLNELADQMKTLVEKRPLDDTAAAAHAIVSHVAGRQHPLHDLIDRWTGDSPDVPEVTNHRLRGRLLMALMLRADRETSDDEDTISTRKKITELDLDSIPGASQVEQTCFIAALGKQALARSDQETAQRLWQRAIGLAASQWMLLDLSHAAIEAAMPEISASAFATAVTAPAGPIEIDESEDTSASSLGQLLGSARPRQTTSSNSSTNDLDPDEVRLAQRILDLDEAWRVNKLYTNFVFDPLVELTLGKPGSRKRTLCTPVSIKADDRIVIHSVFDRLARRASWSKRTDKLMALLPGDDTETHLLAGLVLLHDKRSEAALPRYEAVDTTALNTLPKELVIQSLLMALQDSHCRERAIELGLALIDQNRPSQRYANIEPFDTLSLHLAKQALDHGMKQEYVAASINSYLELTEHDNDRYSGISSRVTRRLSQLEKVAQLLLPKGRLDQALTYLAMRQSGFAQGFDRDNDWVGCWALESIQALPDRNAAYQILADWTFQGDGPLNSIRTLTRREPLPTWIPPSVGGYYPPFPPVPDLSLPIATNYYSLARLAMEIDAKDDLLKRLQKAQSDGRAGAHTAMAICLAAMKQPVEPNLLFDITTHLDSIQPGEGTPASQAPLAELQLASILAADPTHKEFSQKVTKALIGHTHTQSRGYLMPWVARYEHARGWAETSPLRSADDLAHWLRATHASAKDFSEGKTPPIWVSDGQNQVHHVCGFGSDFLWFRYPLQGNFTIEVETRDGGWRESELVFDGLQFAALAHNKSVYVKSQNSNDWVRFYSDATKQNEFNRCSVTLDDESLSYHVNDTLIYREPRKNHSPWIAMMLAGDKRTSVRNIKITGDPQIPRHVDLIPDDTLRGWSGQYFGAKLPTADVNLDQQDKDGNAPQRYRSAPKPDRIADLAWTVQNGELQSGKVLPQSFNGQNSIHYERPLGDGETISYDFFYEAGKTEAHPTIGRIAYMMRPTALHLHWMSAPHTAWTIPKGFEVPLPGAEPKALPLKDSQWNRVELTRRGTRLEIMLNGESVFDQEPQTQVGDMVFGFFHNREQTSARIRNVRISGPWPEQVPESLLSFPSPSKSQ</sequence>